<feature type="region of interest" description="Disordered" evidence="1">
    <location>
        <begin position="63"/>
        <end position="82"/>
    </location>
</feature>
<protein>
    <recommendedName>
        <fullName evidence="4">Lipoprotein</fullName>
    </recommendedName>
</protein>
<evidence type="ECO:0000256" key="1">
    <source>
        <dbReference type="SAM" id="MobiDB-lite"/>
    </source>
</evidence>
<sequence length="242" mass="24949">MVARAGQGRRWRAGHLVGGLMGLLMAGTLGACSSTDEFFNGQPAPPDKSSGFADRFRSLFGSGTEARAEATPGQAGAGGAGAAGSTLSTLDVDCPGIDIRQGAGTLQTNAPGADSAMALRYQATFGRTARQCSVAAGTLSIKVGVQGRLILGPAGGPGEAMVPLRYALVKEGIEPKTIWSKLYMLPVQVPPGQPHVPFTHVVEDMAVPVPPAAELDSYVIYVGFDPQGAAHEKKPARKPRQG</sequence>
<evidence type="ECO:0008006" key="4">
    <source>
        <dbReference type="Google" id="ProtNLM"/>
    </source>
</evidence>
<name>A0A9X5ATC6_9BRAD</name>
<organism evidence="2 3">
    <name type="scientific">Rhodoplanes serenus</name>
    <dbReference type="NCBI Taxonomy" id="200615"/>
    <lineage>
        <taxon>Bacteria</taxon>
        <taxon>Pseudomonadati</taxon>
        <taxon>Pseudomonadota</taxon>
        <taxon>Alphaproteobacteria</taxon>
        <taxon>Hyphomicrobiales</taxon>
        <taxon>Nitrobacteraceae</taxon>
        <taxon>Rhodoplanes</taxon>
    </lineage>
</organism>
<evidence type="ECO:0000313" key="2">
    <source>
        <dbReference type="EMBL" id="MTW18211.1"/>
    </source>
</evidence>
<dbReference type="RefSeq" id="WP_155480701.1">
    <property type="nucleotide sequence ID" value="NZ_WNKV01000015.1"/>
</dbReference>
<dbReference type="EMBL" id="WNKV01000015">
    <property type="protein sequence ID" value="MTW18211.1"/>
    <property type="molecule type" value="Genomic_DNA"/>
</dbReference>
<proteinExistence type="predicted"/>
<dbReference type="AlphaFoldDB" id="A0A9X5ATC6"/>
<evidence type="ECO:0000313" key="3">
    <source>
        <dbReference type="Proteomes" id="UP000438991"/>
    </source>
</evidence>
<dbReference type="Proteomes" id="UP000438991">
    <property type="component" value="Unassembled WGS sequence"/>
</dbReference>
<dbReference type="PROSITE" id="PS51257">
    <property type="entry name" value="PROKAR_LIPOPROTEIN"/>
    <property type="match status" value="1"/>
</dbReference>
<comment type="caution">
    <text evidence="2">The sequence shown here is derived from an EMBL/GenBank/DDBJ whole genome shotgun (WGS) entry which is preliminary data.</text>
</comment>
<reference evidence="2 3" key="1">
    <citation type="submission" date="2019-11" db="EMBL/GenBank/DDBJ databases">
        <title>Whole-genome sequence of Rhodoplanes serenus DSM 18633, type strain.</title>
        <authorList>
            <person name="Kyndt J.A."/>
            <person name="Meyer T.E."/>
        </authorList>
    </citation>
    <scope>NUCLEOTIDE SEQUENCE [LARGE SCALE GENOMIC DNA]</scope>
    <source>
        <strain evidence="2 3">DSM 18633</strain>
    </source>
</reference>
<gene>
    <name evidence="2" type="ORF">GJ689_18585</name>
</gene>
<accession>A0A9X5ATC6</accession>